<protein>
    <submittedName>
        <fullName evidence="9">MFS transporter, ACS family, solute carrier family 17 (sodium-dependent inorganic phosphate)</fullName>
    </submittedName>
</protein>
<dbReference type="Pfam" id="PF07690">
    <property type="entry name" value="MFS_1"/>
    <property type="match status" value="1"/>
</dbReference>
<keyword evidence="3 7" id="KW-0812">Transmembrane</keyword>
<dbReference type="PROSITE" id="PS50850">
    <property type="entry name" value="MFS"/>
    <property type="match status" value="1"/>
</dbReference>
<evidence type="ECO:0000256" key="3">
    <source>
        <dbReference type="ARBA" id="ARBA00022692"/>
    </source>
</evidence>
<dbReference type="AlphaFoldDB" id="A0A8B6BN00"/>
<evidence type="ECO:0000256" key="2">
    <source>
        <dbReference type="ARBA" id="ARBA00022448"/>
    </source>
</evidence>
<proteinExistence type="predicted"/>
<keyword evidence="5 7" id="KW-1133">Transmembrane helix</keyword>
<feature type="transmembrane region" description="Helical" evidence="7">
    <location>
        <begin position="339"/>
        <end position="359"/>
    </location>
</feature>
<comment type="caution">
    <text evidence="9">The sequence shown here is derived from an EMBL/GenBank/DDBJ whole genome shotgun (WGS) entry which is preliminary data.</text>
</comment>
<feature type="transmembrane region" description="Helical" evidence="7">
    <location>
        <begin position="401"/>
        <end position="423"/>
    </location>
</feature>
<dbReference type="GO" id="GO:0015293">
    <property type="term" value="F:symporter activity"/>
    <property type="evidence" value="ECO:0007669"/>
    <property type="project" value="UniProtKB-KW"/>
</dbReference>
<feature type="transmembrane region" description="Helical" evidence="7">
    <location>
        <begin position="101"/>
        <end position="120"/>
    </location>
</feature>
<evidence type="ECO:0000256" key="1">
    <source>
        <dbReference type="ARBA" id="ARBA00004141"/>
    </source>
</evidence>
<organism evidence="9 10">
    <name type="scientific">Mytilus galloprovincialis</name>
    <name type="common">Mediterranean mussel</name>
    <dbReference type="NCBI Taxonomy" id="29158"/>
    <lineage>
        <taxon>Eukaryota</taxon>
        <taxon>Metazoa</taxon>
        <taxon>Spiralia</taxon>
        <taxon>Lophotrochozoa</taxon>
        <taxon>Mollusca</taxon>
        <taxon>Bivalvia</taxon>
        <taxon>Autobranchia</taxon>
        <taxon>Pteriomorphia</taxon>
        <taxon>Mytilida</taxon>
        <taxon>Mytiloidea</taxon>
        <taxon>Mytilidae</taxon>
        <taxon>Mytilinae</taxon>
        <taxon>Mytilus</taxon>
    </lineage>
</organism>
<dbReference type="FunFam" id="1.20.1250.20:FF:000003">
    <property type="entry name" value="Solute carrier family 17 member 3"/>
    <property type="match status" value="1"/>
</dbReference>
<dbReference type="InterPro" id="IPR050382">
    <property type="entry name" value="MFS_Na/Anion_cotransporter"/>
</dbReference>
<evidence type="ECO:0000256" key="5">
    <source>
        <dbReference type="ARBA" id="ARBA00022989"/>
    </source>
</evidence>
<evidence type="ECO:0000256" key="7">
    <source>
        <dbReference type="SAM" id="Phobius"/>
    </source>
</evidence>
<feature type="transmembrane region" description="Helical" evidence="7">
    <location>
        <begin position="237"/>
        <end position="256"/>
    </location>
</feature>
<feature type="transmembrane region" description="Helical" evidence="7">
    <location>
        <begin position="379"/>
        <end position="395"/>
    </location>
</feature>
<feature type="transmembrane region" description="Helical" evidence="7">
    <location>
        <begin position="299"/>
        <end position="319"/>
    </location>
</feature>
<dbReference type="OrthoDB" id="6730379at2759"/>
<dbReference type="Proteomes" id="UP000596742">
    <property type="component" value="Unassembled WGS sequence"/>
</dbReference>
<evidence type="ECO:0000313" key="10">
    <source>
        <dbReference type="Proteomes" id="UP000596742"/>
    </source>
</evidence>
<dbReference type="GO" id="GO:0006820">
    <property type="term" value="P:monoatomic anion transport"/>
    <property type="evidence" value="ECO:0007669"/>
    <property type="project" value="TreeGrafter"/>
</dbReference>
<reference evidence="9" key="1">
    <citation type="submission" date="2018-11" db="EMBL/GenBank/DDBJ databases">
        <authorList>
            <person name="Alioto T."/>
            <person name="Alioto T."/>
        </authorList>
    </citation>
    <scope>NUCLEOTIDE SEQUENCE</scope>
</reference>
<name>A0A8B6BN00_MYTGA</name>
<dbReference type="FunFam" id="1.20.1250.20:FF:000423">
    <property type="entry name" value="Putative inorganic phosphate cotransporter-like Protein"/>
    <property type="match status" value="1"/>
</dbReference>
<sequence length="510" mass="57038">MDKNLDNKEVKKKMTDSLPVLCSQRWILSYLFFWGFFFAYSLRVNFSVAIVCMSKSPTNNSSASKILTNNTTQDQCGALEYANYTNERAEFDWNRETRSSLLSAFFWGYFVTQIPGGWLADKFGGRRVYGTALAVAGIATVLIPVCARTHIILLYILRVVCGLAMGTCSPSATSMWGRWGPRLERTKLTASHQVGKCHTMYYNSEHFGRLRSMLGTVVTFSVSGVLCESGFDNGWGSIFYLTGGLTLIWVFLWFFLTRDTPNDHPRISVIERNYIITNIEYNANKRTGKVPWVAMAKSVPLWAIIIGHTCSNWGIYTIWTSLPEFMKNVLKFDIKANGALSAIPYICGAFMAFATAHIADFLRSRKILTTTQTRRSFQTAAFIGAGIFLIATGFVECEKRGLAVVFLCLALLFTGFERAGYAVNHIDIAPKYGGILYGITNTIATIPGMVAPVIAGELTPNDTSEEWRNVFYVTASFYVLGAIIYCCIARGEIQPWALDKDNLKETELFI</sequence>
<keyword evidence="10" id="KW-1185">Reference proteome</keyword>
<gene>
    <name evidence="9" type="ORF">MGAL_10B005524</name>
</gene>
<feature type="transmembrane region" description="Helical" evidence="7">
    <location>
        <begin position="470"/>
        <end position="488"/>
    </location>
</feature>
<dbReference type="PANTHER" id="PTHR11662:SF399">
    <property type="entry name" value="FI19708P1-RELATED"/>
    <property type="match status" value="1"/>
</dbReference>
<dbReference type="Gene3D" id="1.20.1250.20">
    <property type="entry name" value="MFS general substrate transporter like domains"/>
    <property type="match status" value="2"/>
</dbReference>
<keyword evidence="4" id="KW-0769">Symport</keyword>
<evidence type="ECO:0000256" key="4">
    <source>
        <dbReference type="ARBA" id="ARBA00022847"/>
    </source>
</evidence>
<feature type="transmembrane region" description="Helical" evidence="7">
    <location>
        <begin position="27"/>
        <end position="46"/>
    </location>
</feature>
<evidence type="ECO:0000313" key="9">
    <source>
        <dbReference type="EMBL" id="VDH92526.1"/>
    </source>
</evidence>
<keyword evidence="6 7" id="KW-0472">Membrane</keyword>
<dbReference type="EMBL" id="UYJE01000346">
    <property type="protein sequence ID" value="VDH92526.1"/>
    <property type="molecule type" value="Genomic_DNA"/>
</dbReference>
<dbReference type="CDD" id="cd17318">
    <property type="entry name" value="MFS_SLC17"/>
    <property type="match status" value="1"/>
</dbReference>
<accession>A0A8B6BN00</accession>
<evidence type="ECO:0000256" key="6">
    <source>
        <dbReference type="ARBA" id="ARBA00023136"/>
    </source>
</evidence>
<dbReference type="InterPro" id="IPR036259">
    <property type="entry name" value="MFS_trans_sf"/>
</dbReference>
<feature type="transmembrane region" description="Helical" evidence="7">
    <location>
        <begin position="435"/>
        <end position="455"/>
    </location>
</feature>
<feature type="transmembrane region" description="Helical" evidence="7">
    <location>
        <begin position="132"/>
        <end position="157"/>
    </location>
</feature>
<dbReference type="InterPro" id="IPR020846">
    <property type="entry name" value="MFS_dom"/>
</dbReference>
<evidence type="ECO:0000259" key="8">
    <source>
        <dbReference type="PROSITE" id="PS50850"/>
    </source>
</evidence>
<comment type="subcellular location">
    <subcellularLocation>
        <location evidence="1">Membrane</location>
        <topology evidence="1">Multi-pass membrane protein</topology>
    </subcellularLocation>
</comment>
<keyword evidence="2" id="KW-0813">Transport</keyword>
<dbReference type="GO" id="GO:0016020">
    <property type="term" value="C:membrane"/>
    <property type="evidence" value="ECO:0007669"/>
    <property type="project" value="UniProtKB-SubCell"/>
</dbReference>
<dbReference type="SUPFAM" id="SSF103473">
    <property type="entry name" value="MFS general substrate transporter"/>
    <property type="match status" value="1"/>
</dbReference>
<dbReference type="PANTHER" id="PTHR11662">
    <property type="entry name" value="SOLUTE CARRIER FAMILY 17"/>
    <property type="match status" value="1"/>
</dbReference>
<dbReference type="InterPro" id="IPR011701">
    <property type="entry name" value="MFS"/>
</dbReference>
<feature type="domain" description="Major facilitator superfamily (MFS) profile" evidence="8">
    <location>
        <begin position="27"/>
        <end position="493"/>
    </location>
</feature>